<keyword evidence="10 11" id="KW-0413">Isomerase</keyword>
<dbReference type="GO" id="GO:0003677">
    <property type="term" value="F:DNA binding"/>
    <property type="evidence" value="ECO:0007669"/>
    <property type="project" value="UniProtKB-UniRule"/>
</dbReference>
<dbReference type="GO" id="GO:0003918">
    <property type="term" value="F:DNA topoisomerase type II (double strand cut, ATP-hydrolyzing) activity"/>
    <property type="evidence" value="ECO:0007669"/>
    <property type="project" value="UniProtKB-EC"/>
</dbReference>
<reference evidence="13" key="2">
    <citation type="submission" date="2020-10" db="EMBL/GenBank/DDBJ databases">
        <authorList>
            <person name="Cooper E.A."/>
            <person name="Brenton Z.W."/>
            <person name="Flinn B.S."/>
            <person name="Jenkins J."/>
            <person name="Shu S."/>
            <person name="Flowers D."/>
            <person name="Luo F."/>
            <person name="Wang Y."/>
            <person name="Xia P."/>
            <person name="Barry K."/>
            <person name="Daum C."/>
            <person name="Lipzen A."/>
            <person name="Yoshinaga Y."/>
            <person name="Schmutz J."/>
            <person name="Saski C."/>
            <person name="Vermerris W."/>
            <person name="Kresovich S."/>
        </authorList>
    </citation>
    <scope>NUCLEOTIDE SEQUENCE</scope>
</reference>
<accession>A0A921Q600</accession>
<dbReference type="PROSITE" id="PS52040">
    <property type="entry name" value="TOPO_IIA"/>
    <property type="match status" value="1"/>
</dbReference>
<evidence type="ECO:0000256" key="7">
    <source>
        <dbReference type="ARBA" id="ARBA00022840"/>
    </source>
</evidence>
<comment type="similarity">
    <text evidence="3">Belongs to the type II topoisomerase family.</text>
</comment>
<dbReference type="SMART" id="SM00434">
    <property type="entry name" value="TOP4c"/>
    <property type="match status" value="1"/>
</dbReference>
<evidence type="ECO:0000313" key="14">
    <source>
        <dbReference type="Proteomes" id="UP000807115"/>
    </source>
</evidence>
<dbReference type="Gene3D" id="3.40.50.670">
    <property type="match status" value="2"/>
</dbReference>
<dbReference type="GO" id="GO:0006265">
    <property type="term" value="P:DNA topological change"/>
    <property type="evidence" value="ECO:0007669"/>
    <property type="project" value="UniProtKB-UniRule"/>
</dbReference>
<organism evidence="13 14">
    <name type="scientific">Sorghum bicolor</name>
    <name type="common">Sorghum</name>
    <name type="synonym">Sorghum vulgare</name>
    <dbReference type="NCBI Taxonomy" id="4558"/>
    <lineage>
        <taxon>Eukaryota</taxon>
        <taxon>Viridiplantae</taxon>
        <taxon>Streptophyta</taxon>
        <taxon>Embryophyta</taxon>
        <taxon>Tracheophyta</taxon>
        <taxon>Spermatophyta</taxon>
        <taxon>Magnoliopsida</taxon>
        <taxon>Liliopsida</taxon>
        <taxon>Poales</taxon>
        <taxon>Poaceae</taxon>
        <taxon>PACMAD clade</taxon>
        <taxon>Panicoideae</taxon>
        <taxon>Andropogonodae</taxon>
        <taxon>Andropogoneae</taxon>
        <taxon>Sorghinae</taxon>
        <taxon>Sorghum</taxon>
    </lineage>
</organism>
<dbReference type="EMBL" id="CM027689">
    <property type="protein sequence ID" value="KAG0515678.1"/>
    <property type="molecule type" value="Genomic_DNA"/>
</dbReference>
<dbReference type="InterPro" id="IPR050634">
    <property type="entry name" value="DNA_Topoisomerase_II"/>
</dbReference>
<gene>
    <name evidence="13" type="ORF">BDA96_10G299700</name>
</gene>
<evidence type="ECO:0000256" key="4">
    <source>
        <dbReference type="ARBA" id="ARBA00011738"/>
    </source>
</evidence>
<evidence type="ECO:0000256" key="6">
    <source>
        <dbReference type="ARBA" id="ARBA00022741"/>
    </source>
</evidence>
<keyword evidence="6" id="KW-0547">Nucleotide-binding</keyword>
<dbReference type="SMART" id="SM00433">
    <property type="entry name" value="TOP2c"/>
    <property type="match status" value="1"/>
</dbReference>
<dbReference type="Gene3D" id="3.30.565.10">
    <property type="entry name" value="Histidine kinase-like ATPase, C-terminal domain"/>
    <property type="match status" value="1"/>
</dbReference>
<keyword evidence="7" id="KW-0067">ATP-binding</keyword>
<feature type="active site" description="O-(5'-phospho-DNA)-tyrosine intermediate" evidence="11">
    <location>
        <position position="534"/>
    </location>
</feature>
<dbReference type="InterPro" id="IPR002205">
    <property type="entry name" value="Topo_IIA_dom_A"/>
</dbReference>
<dbReference type="InterPro" id="IPR001241">
    <property type="entry name" value="Topo_IIA"/>
</dbReference>
<dbReference type="PANTHER" id="PTHR10169:SF38">
    <property type="entry name" value="DNA TOPOISOMERASE 2"/>
    <property type="match status" value="1"/>
</dbReference>
<keyword evidence="8 11" id="KW-0799">Topoisomerase</keyword>
<dbReference type="InterPro" id="IPR013758">
    <property type="entry name" value="Topo_IIA_A/C_ab"/>
</dbReference>
<comment type="caution">
    <text evidence="13">The sequence shown here is derived from an EMBL/GenBank/DDBJ whole genome shotgun (WGS) entry which is preliminary data.</text>
</comment>
<feature type="domain" description="Topo IIA-type catalytic" evidence="12">
    <location>
        <begin position="444"/>
        <end position="650"/>
    </location>
</feature>
<dbReference type="Gene3D" id="3.90.199.10">
    <property type="entry name" value="Topoisomerase II, domain 5"/>
    <property type="match status" value="2"/>
</dbReference>
<dbReference type="InterPro" id="IPR036890">
    <property type="entry name" value="HATPase_C_sf"/>
</dbReference>
<evidence type="ECO:0000256" key="10">
    <source>
        <dbReference type="ARBA" id="ARBA00023235"/>
    </source>
</evidence>
<dbReference type="PANTHER" id="PTHR10169">
    <property type="entry name" value="DNA TOPOISOMERASE/GYRASE"/>
    <property type="match status" value="1"/>
</dbReference>
<evidence type="ECO:0000256" key="8">
    <source>
        <dbReference type="ARBA" id="ARBA00023029"/>
    </source>
</evidence>
<evidence type="ECO:0000256" key="11">
    <source>
        <dbReference type="PROSITE-ProRule" id="PRU01384"/>
    </source>
</evidence>
<evidence type="ECO:0000256" key="9">
    <source>
        <dbReference type="ARBA" id="ARBA00023125"/>
    </source>
</evidence>
<evidence type="ECO:0000256" key="1">
    <source>
        <dbReference type="ARBA" id="ARBA00000185"/>
    </source>
</evidence>
<keyword evidence="9 11" id="KW-0238">DNA-binding</keyword>
<dbReference type="EC" id="5.6.2.2" evidence="5"/>
<dbReference type="Proteomes" id="UP000807115">
    <property type="component" value="Chromosome 10"/>
</dbReference>
<evidence type="ECO:0000256" key="3">
    <source>
        <dbReference type="ARBA" id="ARBA00011080"/>
    </source>
</evidence>
<evidence type="ECO:0000256" key="2">
    <source>
        <dbReference type="ARBA" id="ARBA00001946"/>
    </source>
</evidence>
<evidence type="ECO:0000313" key="13">
    <source>
        <dbReference type="EMBL" id="KAG0515678.1"/>
    </source>
</evidence>
<comment type="catalytic activity">
    <reaction evidence="1 11">
        <text>ATP-dependent breakage, passage and rejoining of double-stranded DNA.</text>
        <dbReference type="EC" id="5.6.2.2"/>
    </reaction>
</comment>
<dbReference type="Pfam" id="PF16898">
    <property type="entry name" value="TOPRIM_C"/>
    <property type="match status" value="1"/>
</dbReference>
<dbReference type="GO" id="GO:0005524">
    <property type="term" value="F:ATP binding"/>
    <property type="evidence" value="ECO:0007669"/>
    <property type="project" value="UniProtKB-KW"/>
</dbReference>
<dbReference type="InterPro" id="IPR013759">
    <property type="entry name" value="Topo_IIA_B_C"/>
</dbReference>
<dbReference type="InterPro" id="IPR013760">
    <property type="entry name" value="Topo_IIA-like_dom_sf"/>
</dbReference>
<proteinExistence type="inferred from homology"/>
<comment type="cofactor">
    <cofactor evidence="2">
        <name>Mg(2+)</name>
        <dbReference type="ChEBI" id="CHEBI:18420"/>
    </cofactor>
</comment>
<reference evidence="13" key="1">
    <citation type="journal article" date="2019" name="BMC Genomics">
        <title>A new reference genome for Sorghum bicolor reveals high levels of sequence similarity between sweet and grain genotypes: implications for the genetics of sugar metabolism.</title>
        <authorList>
            <person name="Cooper E.A."/>
            <person name="Brenton Z.W."/>
            <person name="Flinn B.S."/>
            <person name="Jenkins J."/>
            <person name="Shu S."/>
            <person name="Flowers D."/>
            <person name="Luo F."/>
            <person name="Wang Y."/>
            <person name="Xia P."/>
            <person name="Barry K."/>
            <person name="Daum C."/>
            <person name="Lipzen A."/>
            <person name="Yoshinaga Y."/>
            <person name="Schmutz J."/>
            <person name="Saski C."/>
            <person name="Vermerris W."/>
            <person name="Kresovich S."/>
        </authorList>
    </citation>
    <scope>NUCLEOTIDE SEQUENCE</scope>
</reference>
<evidence type="ECO:0000256" key="5">
    <source>
        <dbReference type="ARBA" id="ARBA00012895"/>
    </source>
</evidence>
<dbReference type="InterPro" id="IPR031660">
    <property type="entry name" value="TOPRIM_C"/>
</dbReference>
<evidence type="ECO:0000259" key="12">
    <source>
        <dbReference type="PROSITE" id="PS52040"/>
    </source>
</evidence>
<comment type="subunit">
    <text evidence="4">Homodimer.</text>
</comment>
<sequence>MQTKMQWVYNGHAMVHRNVNYIPILQTIFDEILMSFELEQEIHTEILTNDKIDLDVNIKVDKRYISIRCFGVFFPIENDNFDPWDTLLLRNSSIRKYMDPQGSSLFSRFVITTFNASDRKCKKVFYGKPGKKRNAKITKCSNGCHWTTLSFYCNELQDDMAALMRKRVVDLAALYKRRNNQKLKVHLDGHLLTNNFSSYVDLYVPSPSKKTSKKGGVQFDTITRHVEEHLKSSIKRKMKNVQNIEDVKSHLWAFINADYPFFYGEPQLQVAHSFIFKEIFRCALKETLAWALKEEDENIEANPTKFEDATRAGGVDSQKCTLIFTEGDSAKDLAKSIHETELSKWSIKYYKGLGTSTLKEGMQYFKDIDIHQKYFVWVNEEDDKAIKTAFSKHKVEQRKEWIYNFLHNCKVESVLLQTGKMIRILDFIKKGLTLYMLLDVHRSIPSMVDGFKKGQRKIMFRAFKKNLNKETKVAQFAAFVAECSAYHHGKENLSNTIVRMAQDFVGSNNINLLRPNGQFGTRLEGGKDAASARYIFTELSSITRRIFNENDDILLDYLLNGAEGIGTGWSTKIPCYNPKDFVHNLKLMIQGAETLVEMKPWFRHFHGQVSVKNETTKTKKSGVTYTASGIIKVVDKTTLKISELAVKISM</sequence>
<protein>
    <recommendedName>
        <fullName evidence="5">DNA topoisomerase (ATP-hydrolyzing)</fullName>
        <ecNumber evidence="5">5.6.2.2</ecNumber>
    </recommendedName>
</protein>
<dbReference type="AlphaFoldDB" id="A0A921Q600"/>
<name>A0A921Q600_SORBI</name>
<dbReference type="Pfam" id="PF00521">
    <property type="entry name" value="DNA_topoisoIV"/>
    <property type="match status" value="1"/>
</dbReference>
<dbReference type="SUPFAM" id="SSF56719">
    <property type="entry name" value="Type II DNA topoisomerase"/>
    <property type="match status" value="1"/>
</dbReference>